<dbReference type="AlphaFoldDB" id="A0A438IVQ6"/>
<protein>
    <submittedName>
        <fullName evidence="2">Uncharacterized protein</fullName>
    </submittedName>
</protein>
<feature type="compositionally biased region" description="Polar residues" evidence="1">
    <location>
        <begin position="42"/>
        <end position="52"/>
    </location>
</feature>
<feature type="compositionally biased region" description="Low complexity" evidence="1">
    <location>
        <begin position="55"/>
        <end position="64"/>
    </location>
</feature>
<organism evidence="2 3">
    <name type="scientific">Vitis vinifera</name>
    <name type="common">Grape</name>
    <dbReference type="NCBI Taxonomy" id="29760"/>
    <lineage>
        <taxon>Eukaryota</taxon>
        <taxon>Viridiplantae</taxon>
        <taxon>Streptophyta</taxon>
        <taxon>Embryophyta</taxon>
        <taxon>Tracheophyta</taxon>
        <taxon>Spermatophyta</taxon>
        <taxon>Magnoliopsida</taxon>
        <taxon>eudicotyledons</taxon>
        <taxon>Gunneridae</taxon>
        <taxon>Pentapetalae</taxon>
        <taxon>rosids</taxon>
        <taxon>Vitales</taxon>
        <taxon>Vitaceae</taxon>
        <taxon>Viteae</taxon>
        <taxon>Vitis</taxon>
    </lineage>
</organism>
<proteinExistence type="predicted"/>
<evidence type="ECO:0000313" key="2">
    <source>
        <dbReference type="EMBL" id="RVX00831.1"/>
    </source>
</evidence>
<gene>
    <name evidence="2" type="ORF">CK203_026539</name>
</gene>
<feature type="compositionally biased region" description="Low complexity" evidence="1">
    <location>
        <begin position="9"/>
        <end position="29"/>
    </location>
</feature>
<dbReference type="Proteomes" id="UP000288805">
    <property type="component" value="Unassembled WGS sequence"/>
</dbReference>
<name>A0A438IVQ6_VITVI</name>
<reference evidence="2 3" key="1">
    <citation type="journal article" date="2018" name="PLoS Genet.">
        <title>Population sequencing reveals clonal diversity and ancestral inbreeding in the grapevine cultivar Chardonnay.</title>
        <authorList>
            <person name="Roach M.J."/>
            <person name="Johnson D.L."/>
            <person name="Bohlmann J."/>
            <person name="van Vuuren H.J."/>
            <person name="Jones S.J."/>
            <person name="Pretorius I.S."/>
            <person name="Schmidt S.A."/>
            <person name="Borneman A.R."/>
        </authorList>
    </citation>
    <scope>NUCLEOTIDE SEQUENCE [LARGE SCALE GENOMIC DNA]</scope>
    <source>
        <strain evidence="3">cv. Chardonnay</strain>
        <tissue evidence="2">Leaf</tissue>
    </source>
</reference>
<accession>A0A438IVQ6</accession>
<feature type="compositionally biased region" description="Low complexity" evidence="1">
    <location>
        <begin position="89"/>
        <end position="103"/>
    </location>
</feature>
<dbReference type="EMBL" id="QGNW01000079">
    <property type="protein sequence ID" value="RVX00831.1"/>
    <property type="molecule type" value="Genomic_DNA"/>
</dbReference>
<feature type="region of interest" description="Disordered" evidence="1">
    <location>
        <begin position="162"/>
        <end position="191"/>
    </location>
</feature>
<feature type="region of interest" description="Disordered" evidence="1">
    <location>
        <begin position="1"/>
        <end position="103"/>
    </location>
</feature>
<evidence type="ECO:0000313" key="3">
    <source>
        <dbReference type="Proteomes" id="UP000288805"/>
    </source>
</evidence>
<evidence type="ECO:0000256" key="1">
    <source>
        <dbReference type="SAM" id="MobiDB-lite"/>
    </source>
</evidence>
<sequence length="191" mass="20248">MAHTRGGLASTSPRRSSRQRASSSQATGALPIPPSKGEEPTDPSSPAPQSRYQTRRAATTSAATISLPEMPPQTKQSELPTEPTPPKIVSVTPPIAPTSSAPTTSEPFITISATEFLGVVQTLRIVTTTHTALFQQMAVMRAQQEEQMVILRQIQQHLGCLPSPQPNLPSSSKPVAPVADTIPPEDGSFPP</sequence>
<comment type="caution">
    <text evidence="2">The sequence shown here is derived from an EMBL/GenBank/DDBJ whole genome shotgun (WGS) entry which is preliminary data.</text>
</comment>